<organism evidence="1 2">
    <name type="scientific">Cellulomonas biazotea</name>
    <dbReference type="NCBI Taxonomy" id="1709"/>
    <lineage>
        <taxon>Bacteria</taxon>
        <taxon>Bacillati</taxon>
        <taxon>Actinomycetota</taxon>
        <taxon>Actinomycetes</taxon>
        <taxon>Micrococcales</taxon>
        <taxon>Cellulomonadaceae</taxon>
        <taxon>Cellulomonas</taxon>
    </lineage>
</organism>
<dbReference type="AlphaFoldDB" id="A0A402DPI7"/>
<gene>
    <name evidence="1" type="ORF">CBZ_10620</name>
</gene>
<dbReference type="EMBL" id="BIMR01000065">
    <property type="protein sequence ID" value="GCE76006.1"/>
    <property type="molecule type" value="Genomic_DNA"/>
</dbReference>
<accession>A0A402DPI7</accession>
<name>A0A402DPI7_9CELL</name>
<keyword evidence="2" id="KW-1185">Reference proteome</keyword>
<sequence length="91" mass="10096">MAHGDGVTIYEVHDGPDIVAEYASEAAASQRRDEYVERLYGPDLADANAVVVRSRYITSTFVPLPIRDPQSAEGTREQEVLREIFGQDRTG</sequence>
<dbReference type="RefSeq" id="WP_130780611.1">
    <property type="nucleotide sequence ID" value="NZ_BIMR01000065.1"/>
</dbReference>
<reference evidence="1 2" key="1">
    <citation type="submission" date="2019-01" db="EMBL/GenBank/DDBJ databases">
        <title>Draft genome sequence of Cellulomonas takizawaensis strain TKZ-21.</title>
        <authorList>
            <person name="Yamamura H."/>
            <person name="Hayashi T."/>
            <person name="Hamada M."/>
            <person name="Serisawa Y."/>
            <person name="Matsuyama K."/>
            <person name="Nakagawa Y."/>
            <person name="Otoguro M."/>
            <person name="Yanagida F."/>
            <person name="Hayakawa M."/>
        </authorList>
    </citation>
    <scope>NUCLEOTIDE SEQUENCE [LARGE SCALE GENOMIC DNA]</scope>
    <source>
        <strain evidence="1 2">NBRC12680</strain>
    </source>
</reference>
<evidence type="ECO:0000313" key="2">
    <source>
        <dbReference type="Proteomes" id="UP000289954"/>
    </source>
</evidence>
<comment type="caution">
    <text evidence="1">The sequence shown here is derived from an EMBL/GenBank/DDBJ whole genome shotgun (WGS) entry which is preliminary data.</text>
</comment>
<evidence type="ECO:0000313" key="1">
    <source>
        <dbReference type="EMBL" id="GCE76006.1"/>
    </source>
</evidence>
<dbReference type="Proteomes" id="UP000289954">
    <property type="component" value="Unassembled WGS sequence"/>
</dbReference>
<protein>
    <submittedName>
        <fullName evidence="1">Uncharacterized protein</fullName>
    </submittedName>
</protein>
<proteinExistence type="predicted"/>